<evidence type="ECO:0000259" key="10">
    <source>
        <dbReference type="PROSITE" id="PS51123"/>
    </source>
</evidence>
<name>A0A927GV60_9GAMM</name>
<dbReference type="PANTHER" id="PTHR30329">
    <property type="entry name" value="STATOR ELEMENT OF FLAGELLAR MOTOR COMPLEX"/>
    <property type="match status" value="1"/>
</dbReference>
<dbReference type="Gene3D" id="3.30.1330.60">
    <property type="entry name" value="OmpA-like domain"/>
    <property type="match status" value="1"/>
</dbReference>
<feature type="transmembrane region" description="Helical" evidence="9">
    <location>
        <begin position="15"/>
        <end position="37"/>
    </location>
</feature>
<evidence type="ECO:0000313" key="11">
    <source>
        <dbReference type="EMBL" id="MBD2858050.1"/>
    </source>
</evidence>
<dbReference type="RefSeq" id="WP_190762426.1">
    <property type="nucleotide sequence ID" value="NZ_JACXLD010000001.1"/>
</dbReference>
<keyword evidence="12" id="KW-1185">Reference proteome</keyword>
<dbReference type="CDD" id="cd07185">
    <property type="entry name" value="OmpA_C-like"/>
    <property type="match status" value="1"/>
</dbReference>
<dbReference type="Pfam" id="PF00691">
    <property type="entry name" value="OmpA"/>
    <property type="match status" value="1"/>
</dbReference>
<evidence type="ECO:0000256" key="7">
    <source>
        <dbReference type="PROSITE-ProRule" id="PRU00473"/>
    </source>
</evidence>
<gene>
    <name evidence="11" type="ORF">IB286_03450</name>
</gene>
<dbReference type="Pfam" id="PF13677">
    <property type="entry name" value="MotB_plug"/>
    <property type="match status" value="1"/>
</dbReference>
<dbReference type="PANTHER" id="PTHR30329:SF21">
    <property type="entry name" value="LIPOPROTEIN YIAD-RELATED"/>
    <property type="match status" value="1"/>
</dbReference>
<evidence type="ECO:0000256" key="2">
    <source>
        <dbReference type="ARBA" id="ARBA00008914"/>
    </source>
</evidence>
<dbReference type="Proteomes" id="UP000610558">
    <property type="component" value="Unassembled WGS sequence"/>
</dbReference>
<sequence length="286" mass="31704">MEDAPQKKVAPGAPAWILTFADLMSLLLAFFVLLFSFSELDKQKFKELSGSLKDAFGVQREVKAKETPLGTSFIQREFSPGRTNPTIRNQVRQESMNELKRYALAIDVEKVEDHLSKEMESGLVEVANDGEQVITIRIREMNSFPIGSAELSKSFYPVIKKISDVLHEIGGHVVVAGHTDPVPIHNSKFRSNWDLASARAATVLHQITAVGELPNQRFRLAGYADTRPLGDNNTEEGRAQNRRVEVVLLRDDTIDADGNFIVRGKDIETTTDEAAAPPSDTPETSD</sequence>
<dbReference type="PROSITE" id="PS51123">
    <property type="entry name" value="OMPA_2"/>
    <property type="match status" value="1"/>
</dbReference>
<proteinExistence type="inferred from homology"/>
<evidence type="ECO:0000256" key="8">
    <source>
        <dbReference type="SAM" id="MobiDB-lite"/>
    </source>
</evidence>
<comment type="subcellular location">
    <subcellularLocation>
        <location evidence="1">Cell membrane</location>
        <topology evidence="1">Single-pass membrane protein</topology>
    </subcellularLocation>
</comment>
<evidence type="ECO:0000313" key="12">
    <source>
        <dbReference type="Proteomes" id="UP000610558"/>
    </source>
</evidence>
<dbReference type="EMBL" id="JACXLD010000001">
    <property type="protein sequence ID" value="MBD2858050.1"/>
    <property type="molecule type" value="Genomic_DNA"/>
</dbReference>
<dbReference type="InterPro" id="IPR036737">
    <property type="entry name" value="OmpA-like_sf"/>
</dbReference>
<dbReference type="AlphaFoldDB" id="A0A927GV60"/>
<dbReference type="SUPFAM" id="SSF103088">
    <property type="entry name" value="OmpA-like"/>
    <property type="match status" value="1"/>
</dbReference>
<dbReference type="InterPro" id="IPR025713">
    <property type="entry name" value="MotB-like_N_dom"/>
</dbReference>
<feature type="domain" description="OmpA-like" evidence="10">
    <location>
        <begin position="131"/>
        <end position="252"/>
    </location>
</feature>
<keyword evidence="4 9" id="KW-0812">Transmembrane</keyword>
<keyword evidence="5 9" id="KW-1133">Transmembrane helix</keyword>
<keyword evidence="6 7" id="KW-0472">Membrane</keyword>
<reference evidence="11" key="1">
    <citation type="submission" date="2020-09" db="EMBL/GenBank/DDBJ databases">
        <authorList>
            <person name="Yoon J.-W."/>
        </authorList>
    </citation>
    <scope>NUCLEOTIDE SEQUENCE</scope>
    <source>
        <strain evidence="11">KMU-158</strain>
    </source>
</reference>
<organism evidence="11 12">
    <name type="scientific">Spongiibacter pelagi</name>
    <dbReference type="NCBI Taxonomy" id="2760804"/>
    <lineage>
        <taxon>Bacteria</taxon>
        <taxon>Pseudomonadati</taxon>
        <taxon>Pseudomonadota</taxon>
        <taxon>Gammaproteobacteria</taxon>
        <taxon>Cellvibrionales</taxon>
        <taxon>Spongiibacteraceae</taxon>
        <taxon>Spongiibacter</taxon>
    </lineage>
</organism>
<dbReference type="InterPro" id="IPR006665">
    <property type="entry name" value="OmpA-like"/>
</dbReference>
<evidence type="ECO:0000256" key="1">
    <source>
        <dbReference type="ARBA" id="ARBA00004162"/>
    </source>
</evidence>
<dbReference type="GO" id="GO:0005886">
    <property type="term" value="C:plasma membrane"/>
    <property type="evidence" value="ECO:0007669"/>
    <property type="project" value="UniProtKB-SubCell"/>
</dbReference>
<evidence type="ECO:0000256" key="3">
    <source>
        <dbReference type="ARBA" id="ARBA00022475"/>
    </source>
</evidence>
<evidence type="ECO:0000256" key="9">
    <source>
        <dbReference type="SAM" id="Phobius"/>
    </source>
</evidence>
<feature type="region of interest" description="Disordered" evidence="8">
    <location>
        <begin position="265"/>
        <end position="286"/>
    </location>
</feature>
<evidence type="ECO:0000256" key="4">
    <source>
        <dbReference type="ARBA" id="ARBA00022692"/>
    </source>
</evidence>
<protein>
    <submittedName>
        <fullName evidence="11">OmpA family protein</fullName>
    </submittedName>
</protein>
<comment type="similarity">
    <text evidence="2">Belongs to the MotB family.</text>
</comment>
<evidence type="ECO:0000256" key="6">
    <source>
        <dbReference type="ARBA" id="ARBA00023136"/>
    </source>
</evidence>
<comment type="caution">
    <text evidence="11">The sequence shown here is derived from an EMBL/GenBank/DDBJ whole genome shotgun (WGS) entry which is preliminary data.</text>
</comment>
<accession>A0A927GV60</accession>
<keyword evidence="3" id="KW-1003">Cell membrane</keyword>
<evidence type="ECO:0000256" key="5">
    <source>
        <dbReference type="ARBA" id="ARBA00022989"/>
    </source>
</evidence>
<dbReference type="InterPro" id="IPR050330">
    <property type="entry name" value="Bact_OuterMem_StrucFunc"/>
</dbReference>